<sequence length="556" mass="59778">MPSSIPYDPSLSLGGVINIKALRVLEDISNEQAPVDAAQEHLNSLIMSKRSIDMTRTELSNLGIDTCDLDMEIERLNGEVQRSAVEYAKTKIRAEAKIKDLRGKVRTVHTQVESPVDFVKSQIKTMPLSADSLNMDVQYFTLDDNTQNAKSEATKAGAYASSISKFVAKSTCWMGGEASRQMSRSAQTQVHEQMSRHRIMGTLVISASCTHKNASIMAPLGLDVDKGIKVWNRLFPGDRLDVTNRRCMVDLAHQMPIVRPGGPCENKFSIISGMTFGSSLVGMVHILNSSTTNVSERLSSMVETLQGQMDAGAWFQRCNGGFGVTDTIANDVKSIISSHQVTSHVTMVSMGTIPSLVANEVKIGVDKFAQFDPKSSLEAIASIHNATAADQGTIKQAADAARIGQQMVTLKAGEIKAALTALSEIDDGANKMLDINSMMTALEDYLRKAAEGSAGVPLTYFLKDVTKDMLAELWVAKYFPGEYLVICCDDDDRHERGKDRGRNTHLLGSSSTAAAASATASSSSSSGPTQGNGNYRFSAGAGAAATALGGEVLMRE</sequence>
<accession>F0XAT5</accession>
<dbReference type="eggNOG" id="ENOG502RMNF">
    <property type="taxonomic scope" value="Eukaryota"/>
</dbReference>
<dbReference type="RefSeq" id="XP_014175280.1">
    <property type="nucleotide sequence ID" value="XM_014319805.1"/>
</dbReference>
<evidence type="ECO:0000313" key="1">
    <source>
        <dbReference type="EMBL" id="EFX05798.1"/>
    </source>
</evidence>
<dbReference type="GeneID" id="25977014"/>
<evidence type="ECO:0000313" key="2">
    <source>
        <dbReference type="Proteomes" id="UP000007796"/>
    </source>
</evidence>
<dbReference type="InParanoid" id="F0XAT5"/>
<protein>
    <submittedName>
        <fullName evidence="1">Uncharacterized protein</fullName>
    </submittedName>
</protein>
<gene>
    <name evidence="1" type="ORF">CMQ_3867</name>
</gene>
<name>F0XAT5_GROCL</name>
<keyword evidence="2" id="KW-1185">Reference proteome</keyword>
<dbReference type="Proteomes" id="UP000007796">
    <property type="component" value="Unassembled WGS sequence"/>
</dbReference>
<dbReference type="AlphaFoldDB" id="F0XAT5"/>
<dbReference type="EMBL" id="GL629735">
    <property type="protein sequence ID" value="EFX05798.1"/>
    <property type="molecule type" value="Genomic_DNA"/>
</dbReference>
<reference evidence="1 2" key="1">
    <citation type="journal article" date="2011" name="Proc. Natl. Acad. Sci. U.S.A.">
        <title>Genome and transcriptome analyses of the mountain pine beetle-fungal symbiont Grosmannia clavigera, a lodgepole pine pathogen.</title>
        <authorList>
            <person name="DiGuistini S."/>
            <person name="Wang Y."/>
            <person name="Liao N.Y."/>
            <person name="Taylor G."/>
            <person name="Tanguay P."/>
            <person name="Feau N."/>
            <person name="Henrissat B."/>
            <person name="Chan S.K."/>
            <person name="Hesse-Orce U."/>
            <person name="Alamouti S.M."/>
            <person name="Tsui C.K.M."/>
            <person name="Docking R.T."/>
            <person name="Levasseur A."/>
            <person name="Haridas S."/>
            <person name="Robertson G."/>
            <person name="Birol I."/>
            <person name="Holt R.A."/>
            <person name="Marra M.A."/>
            <person name="Hamelin R.C."/>
            <person name="Hirst M."/>
            <person name="Jones S.J.M."/>
            <person name="Bohlmann J."/>
            <person name="Breuil C."/>
        </authorList>
    </citation>
    <scope>NUCLEOTIDE SEQUENCE [LARGE SCALE GENOMIC DNA]</scope>
    <source>
        <strain evidence="2">kw1407 / UAMH 11150</strain>
    </source>
</reference>
<dbReference type="HOGENOM" id="CLU_580009_0_0_1"/>
<organism evidence="2">
    <name type="scientific">Grosmannia clavigera (strain kw1407 / UAMH 11150)</name>
    <name type="common">Blue stain fungus</name>
    <name type="synonym">Graphiocladiella clavigera</name>
    <dbReference type="NCBI Taxonomy" id="655863"/>
    <lineage>
        <taxon>Eukaryota</taxon>
        <taxon>Fungi</taxon>
        <taxon>Dikarya</taxon>
        <taxon>Ascomycota</taxon>
        <taxon>Pezizomycotina</taxon>
        <taxon>Sordariomycetes</taxon>
        <taxon>Sordariomycetidae</taxon>
        <taxon>Ophiostomatales</taxon>
        <taxon>Ophiostomataceae</taxon>
        <taxon>Leptographium</taxon>
    </lineage>
</organism>
<proteinExistence type="predicted"/>
<dbReference type="OrthoDB" id="5183255at2759"/>